<proteinExistence type="predicted"/>
<dbReference type="AlphaFoldDB" id="A0A5E4NIE4"/>
<organism evidence="1 2">
    <name type="scientific">Cinara cedri</name>
    <dbReference type="NCBI Taxonomy" id="506608"/>
    <lineage>
        <taxon>Eukaryota</taxon>
        <taxon>Metazoa</taxon>
        <taxon>Ecdysozoa</taxon>
        <taxon>Arthropoda</taxon>
        <taxon>Hexapoda</taxon>
        <taxon>Insecta</taxon>
        <taxon>Pterygota</taxon>
        <taxon>Neoptera</taxon>
        <taxon>Paraneoptera</taxon>
        <taxon>Hemiptera</taxon>
        <taxon>Sternorrhyncha</taxon>
        <taxon>Aphidomorpha</taxon>
        <taxon>Aphidoidea</taxon>
        <taxon>Aphididae</taxon>
        <taxon>Lachninae</taxon>
        <taxon>Cinara</taxon>
    </lineage>
</organism>
<reference evidence="1 2" key="1">
    <citation type="submission" date="2019-08" db="EMBL/GenBank/DDBJ databases">
        <authorList>
            <person name="Alioto T."/>
            <person name="Alioto T."/>
            <person name="Gomez Garrido J."/>
        </authorList>
    </citation>
    <scope>NUCLEOTIDE SEQUENCE [LARGE SCALE GENOMIC DNA]</scope>
</reference>
<protein>
    <submittedName>
        <fullName evidence="1">Uncharacterized protein</fullName>
    </submittedName>
</protein>
<accession>A0A5E4NIE4</accession>
<evidence type="ECO:0000313" key="1">
    <source>
        <dbReference type="EMBL" id="VVC42118.1"/>
    </source>
</evidence>
<dbReference type="EMBL" id="CABPRJ010001938">
    <property type="protein sequence ID" value="VVC42118.1"/>
    <property type="molecule type" value="Genomic_DNA"/>
</dbReference>
<evidence type="ECO:0000313" key="2">
    <source>
        <dbReference type="Proteomes" id="UP000325440"/>
    </source>
</evidence>
<name>A0A5E4NIE4_9HEMI</name>
<dbReference type="Proteomes" id="UP000325440">
    <property type="component" value="Unassembled WGS sequence"/>
</dbReference>
<gene>
    <name evidence="1" type="ORF">CINCED_3A004172</name>
</gene>
<sequence length="92" mass="10138">MDGFGGSGVLLRLTSTMRVWLVPIHLAYPKSTVKNPVEQDGQNKSVEDCVGNEKFVARLVSVIIYEKYCRSRASPAVTTGFSSLPPCRDPHK</sequence>
<keyword evidence="2" id="KW-1185">Reference proteome</keyword>